<reference evidence="2 3" key="1">
    <citation type="submission" date="2018-03" db="EMBL/GenBank/DDBJ databases">
        <title>Genome sequence of the symbiotic type strain Mesorhizobium helmanticense CSLC115NT isolated from Lotus corniculatus nodules.</title>
        <authorList>
            <person name="Sannazzaro A.I."/>
            <person name="Torres Tejerizo G.A."/>
            <person name="Dip D."/>
            <person name="Caballero M."/>
            <person name="Pistorio M."/>
            <person name="Estrella M.J."/>
        </authorList>
    </citation>
    <scope>NUCLEOTIDE SEQUENCE [LARGE SCALE GENOMIC DNA]</scope>
    <source>
        <strain evidence="2 3">CSLC115N</strain>
    </source>
</reference>
<name>A0A2T4J0Q4_9HYPH</name>
<keyword evidence="3" id="KW-1185">Reference proteome</keyword>
<evidence type="ECO:0000256" key="1">
    <source>
        <dbReference type="SAM" id="SignalP"/>
    </source>
</evidence>
<evidence type="ECO:0000313" key="2">
    <source>
        <dbReference type="EMBL" id="PTE11491.1"/>
    </source>
</evidence>
<gene>
    <name evidence="2" type="ORF">C9427_04505</name>
</gene>
<dbReference type="OrthoDB" id="7889051at2"/>
<evidence type="ECO:0008006" key="4">
    <source>
        <dbReference type="Google" id="ProtNLM"/>
    </source>
</evidence>
<dbReference type="RefSeq" id="WP_107647986.1">
    <property type="nucleotide sequence ID" value="NZ_PZJX01000007.1"/>
</dbReference>
<dbReference type="Proteomes" id="UP000240259">
    <property type="component" value="Unassembled WGS sequence"/>
</dbReference>
<proteinExistence type="predicted"/>
<sequence length="168" mass="17529">MNSLARFLLAGCLTAAAGAAHGEDADFLRSFQGNFAGKGIVKVTTEAPTVNVSCTFNSDATSTSLSLDGKCRGLVVVTRAISADLKSSGAKYTGVYVGSRTGPAQLNGSRSGDAINLGISWAKEVNGDRKARLTVEKNGEDGMRLTVTDVDPKTGKTVVTSRIDLRRT</sequence>
<dbReference type="AlphaFoldDB" id="A0A2T4J0Q4"/>
<accession>A0A2T4J0Q4</accession>
<keyword evidence="1" id="KW-0732">Signal</keyword>
<feature type="chain" id="PRO_5015567619" description="DUF992 domain-containing protein" evidence="1">
    <location>
        <begin position="23"/>
        <end position="168"/>
    </location>
</feature>
<protein>
    <recommendedName>
        <fullName evidence="4">DUF992 domain-containing protein</fullName>
    </recommendedName>
</protein>
<organism evidence="2 3">
    <name type="scientific">Mesorhizobium helmanticense</name>
    <dbReference type="NCBI Taxonomy" id="1776423"/>
    <lineage>
        <taxon>Bacteria</taxon>
        <taxon>Pseudomonadati</taxon>
        <taxon>Pseudomonadota</taxon>
        <taxon>Alphaproteobacteria</taxon>
        <taxon>Hyphomicrobiales</taxon>
        <taxon>Phyllobacteriaceae</taxon>
        <taxon>Mesorhizobium</taxon>
    </lineage>
</organism>
<evidence type="ECO:0000313" key="3">
    <source>
        <dbReference type="Proteomes" id="UP000240259"/>
    </source>
</evidence>
<dbReference type="EMBL" id="PZJX01000007">
    <property type="protein sequence ID" value="PTE11491.1"/>
    <property type="molecule type" value="Genomic_DNA"/>
</dbReference>
<comment type="caution">
    <text evidence="2">The sequence shown here is derived from an EMBL/GenBank/DDBJ whole genome shotgun (WGS) entry which is preliminary data.</text>
</comment>
<feature type="signal peptide" evidence="1">
    <location>
        <begin position="1"/>
        <end position="22"/>
    </location>
</feature>